<proteinExistence type="predicted"/>
<dbReference type="EMBL" id="PFGC01000042">
    <property type="protein sequence ID" value="PIW36690.1"/>
    <property type="molecule type" value="Genomic_DNA"/>
</dbReference>
<dbReference type="Gene3D" id="3.40.50.1000">
    <property type="entry name" value="HAD superfamily/HAD-like"/>
    <property type="match status" value="1"/>
</dbReference>
<reference evidence="1 2" key="1">
    <citation type="submission" date="2017-09" db="EMBL/GenBank/DDBJ databases">
        <title>Depth-based differentiation of microbial function through sediment-hosted aquifers and enrichment of novel symbionts in the deep terrestrial subsurface.</title>
        <authorList>
            <person name="Probst A.J."/>
            <person name="Ladd B."/>
            <person name="Jarett J.K."/>
            <person name="Geller-Mcgrath D.E."/>
            <person name="Sieber C.M."/>
            <person name="Emerson J.B."/>
            <person name="Anantharaman K."/>
            <person name="Thomas B.C."/>
            <person name="Malmstrom R."/>
            <person name="Stieglmeier M."/>
            <person name="Klingl A."/>
            <person name="Woyke T."/>
            <person name="Ryan C.M."/>
            <person name="Banfield J.F."/>
        </authorList>
    </citation>
    <scope>NUCLEOTIDE SEQUENCE [LARGE SCALE GENOMIC DNA]</scope>
    <source>
        <strain evidence="1">CG15_BIG_FIL_POST_REV_8_21_14_020_45_12</strain>
    </source>
</reference>
<name>A0A2M7H383_9BACT</name>
<evidence type="ECO:0000313" key="2">
    <source>
        <dbReference type="Proteomes" id="UP000230292"/>
    </source>
</evidence>
<accession>A0A2M7H383</accession>
<dbReference type="AlphaFoldDB" id="A0A2M7H383"/>
<evidence type="ECO:0000313" key="1">
    <source>
        <dbReference type="EMBL" id="PIW36690.1"/>
    </source>
</evidence>
<gene>
    <name evidence="1" type="ORF">COW24_03960</name>
</gene>
<dbReference type="InterPro" id="IPR023214">
    <property type="entry name" value="HAD_sf"/>
</dbReference>
<sequence length="266" mass="29426">MINATRYLDRQVVHPVTLAAKLQALAEVTTNTAPLSVQHLLADLDDCSLDTSPRTVHLLGDFLDDSFPGDSKAAQALAAAQKLVELGQVPYLARELWLTVMGQEGDKHIGDWFAYWQAHFFTNEALVHDLPHPGVVKWLQGLDANFPKVGYLTGRHRPNPSSRHPSGMELGTMATLWKHRFPLGPLYMKGQWGGDDTAYKQGLFQQLLAAGEVYPLGYIDNEPSCVIAHHEVMTAASLPHLSVWFKGVCQKPADLPPDILVLESFE</sequence>
<organism evidence="1 2">
    <name type="scientific">Candidatus Kerfeldbacteria bacterium CG15_BIG_FIL_POST_REV_8_21_14_020_45_12</name>
    <dbReference type="NCBI Taxonomy" id="2014247"/>
    <lineage>
        <taxon>Bacteria</taxon>
        <taxon>Candidatus Kerfeldiibacteriota</taxon>
    </lineage>
</organism>
<dbReference type="Proteomes" id="UP000230292">
    <property type="component" value="Unassembled WGS sequence"/>
</dbReference>
<comment type="caution">
    <text evidence="1">The sequence shown here is derived from an EMBL/GenBank/DDBJ whole genome shotgun (WGS) entry which is preliminary data.</text>
</comment>
<protein>
    <submittedName>
        <fullName evidence="1">Uncharacterized protein</fullName>
    </submittedName>
</protein>